<dbReference type="EMBL" id="GFXV01004304">
    <property type="protein sequence ID" value="MBW16109.1"/>
    <property type="molecule type" value="Transcribed_RNA"/>
</dbReference>
<dbReference type="InterPro" id="IPR008984">
    <property type="entry name" value="SMAD_FHA_dom_sf"/>
</dbReference>
<dbReference type="GO" id="GO:0007095">
    <property type="term" value="P:mitotic G2 DNA damage checkpoint signaling"/>
    <property type="evidence" value="ECO:0007669"/>
    <property type="project" value="InterPro"/>
</dbReference>
<dbReference type="GO" id="GO:0005694">
    <property type="term" value="C:chromosome"/>
    <property type="evidence" value="ECO:0007669"/>
    <property type="project" value="UniProtKB-SubCell"/>
</dbReference>
<dbReference type="InterPro" id="IPR043014">
    <property type="entry name" value="Nibrin_BRCT2_sf"/>
</dbReference>
<evidence type="ECO:0000259" key="8">
    <source>
        <dbReference type="PROSITE" id="PS50006"/>
    </source>
</evidence>
<dbReference type="Gene3D" id="3.40.50.10190">
    <property type="entry name" value="BRCT domain"/>
    <property type="match status" value="1"/>
</dbReference>
<gene>
    <name evidence="9" type="primary">NBN_1</name>
</gene>
<dbReference type="GO" id="GO:0000724">
    <property type="term" value="P:double-strand break repair via homologous recombination"/>
    <property type="evidence" value="ECO:0007669"/>
    <property type="project" value="TreeGrafter"/>
</dbReference>
<dbReference type="InterPro" id="IPR032429">
    <property type="entry name" value="Nibrin_BRCT2"/>
</dbReference>
<proteinExistence type="inferred from homology"/>
<dbReference type="InterPro" id="IPR036420">
    <property type="entry name" value="BRCT_dom_sf"/>
</dbReference>
<dbReference type="PANTHER" id="PTHR12162:SF0">
    <property type="entry name" value="NIBRIN"/>
    <property type="match status" value="1"/>
</dbReference>
<dbReference type="Pfam" id="PF00498">
    <property type="entry name" value="FHA"/>
    <property type="match status" value="1"/>
</dbReference>
<protein>
    <submittedName>
        <fullName evidence="9">Nibrin</fullName>
    </submittedName>
</protein>
<evidence type="ECO:0000256" key="5">
    <source>
        <dbReference type="ARBA" id="ARBA00023204"/>
    </source>
</evidence>
<evidence type="ECO:0000256" key="4">
    <source>
        <dbReference type="ARBA" id="ARBA00022763"/>
    </source>
</evidence>
<feature type="domain" description="FHA" evidence="8">
    <location>
        <begin position="33"/>
        <end position="92"/>
    </location>
</feature>
<dbReference type="CDD" id="cd22667">
    <property type="entry name" value="FHA_NBN"/>
    <property type="match status" value="1"/>
</dbReference>
<dbReference type="AlphaFoldDB" id="A0A2H8TQ28"/>
<accession>A0A2H8TQ28</accession>
<dbReference type="SUPFAM" id="SSF49879">
    <property type="entry name" value="SMAD/FHA domain"/>
    <property type="match status" value="1"/>
</dbReference>
<dbReference type="PROSITE" id="PS50006">
    <property type="entry name" value="FHA_DOMAIN"/>
    <property type="match status" value="1"/>
</dbReference>
<sequence>MDCDKQNDILLYIPTLMNVETQECYDILMKKTHMIGRAGFGADLEISDDTSISRCHAHLILLKKIFGSKAKLFLILEDKKSKYGTFINDFDERIISDCPKILKFGDKIRFGILNSIWTVVKYPLIVCPSTLKMADKEILKNLMEKIGGQVSRDWSEKCSHLCMNSVTVTEKVLLCLTSAKSIVLLKYFIDLHEALSPDSLSELPFCVDYKPKLVESLLNPNSLSLDVNIKRKKLFSGKTFICSTINQLNRISKLVKLAGGEIMNYSDKTLSDDDILSCSNYILMQQDSRSTEVNNTYQRILEKLRIMNKRSIPENEIGFAIIFSSTARHCNVDFNVSLVNLESQSNVIKSQESIILAPETEVLTVNDSEIFSVNTIPDSIVDTQCAFKRPLEVVMDSEEIIIPTKRPLLADNEEKMNNIKTLRVEEDLHLSQRVIEPTPSSSNHDMQCPASKTSTVDNVFTNNNSCLTAVPSSLYISNSNQLSTWLKGTVAENSLNNANNLLSKTTENEAVSTVPTKRKISNNFSIFNNENENPFDYLDIDEIEEHPKKKPKKRVSDSLFLSVVDSSSNNKDEPSKTVKNNVNDEAVDPNFIMNLLSEAKGTGQFIDASILSEKSSADKHEDTEHDYNSIIVETKNMVVSKNTQITNFSQQNNTNLKNFKKFKKKGPIMRIPYIVPMEYTQID</sequence>
<keyword evidence="3" id="KW-0158">Chromosome</keyword>
<comment type="subcellular location">
    <subcellularLocation>
        <location evidence="2">Chromosome</location>
    </subcellularLocation>
    <subcellularLocation>
        <location evidence="1">Nucleus</location>
    </subcellularLocation>
</comment>
<dbReference type="InterPro" id="IPR000253">
    <property type="entry name" value="FHA_dom"/>
</dbReference>
<dbReference type="CDD" id="cd17741">
    <property type="entry name" value="BRCT_nibrin"/>
    <property type="match status" value="1"/>
</dbReference>
<evidence type="ECO:0000313" key="9">
    <source>
        <dbReference type="EMBL" id="MBW16109.1"/>
    </source>
</evidence>
<comment type="similarity">
    <text evidence="7">Belongs to the Nibrin family.</text>
</comment>
<organism evidence="9">
    <name type="scientific">Melanaphis sacchari</name>
    <dbReference type="NCBI Taxonomy" id="742174"/>
    <lineage>
        <taxon>Eukaryota</taxon>
        <taxon>Metazoa</taxon>
        <taxon>Ecdysozoa</taxon>
        <taxon>Arthropoda</taxon>
        <taxon>Hexapoda</taxon>
        <taxon>Insecta</taxon>
        <taxon>Pterygota</taxon>
        <taxon>Neoptera</taxon>
        <taxon>Paraneoptera</taxon>
        <taxon>Hemiptera</taxon>
        <taxon>Sternorrhyncha</taxon>
        <taxon>Aphidomorpha</taxon>
        <taxon>Aphidoidea</taxon>
        <taxon>Aphididae</taxon>
        <taxon>Aphidini</taxon>
        <taxon>Melanaphis</taxon>
    </lineage>
</organism>
<dbReference type="InterPro" id="IPR040227">
    <property type="entry name" value="Nibrin-rel"/>
</dbReference>
<reference evidence="9" key="1">
    <citation type="submission" date="2017-10" db="EMBL/GenBank/DDBJ databases">
        <title>Transcriptome Assembly of Sugarcane Aphid Adults.</title>
        <authorList>
            <person name="Scully E.D."/>
            <person name="Palmer N.A."/>
            <person name="Geib S.M."/>
            <person name="Sarath G."/>
            <person name="Sattler S.E."/>
        </authorList>
    </citation>
    <scope>NUCLEOTIDE SEQUENCE</scope>
    <source>
        <tissue evidence="9">Whole body</tissue>
    </source>
</reference>
<name>A0A2H8TQ28_9HEMI</name>
<dbReference type="OrthoDB" id="552194at2759"/>
<dbReference type="Pfam" id="PF16508">
    <property type="entry name" value="NIBRIN_BRCT_II"/>
    <property type="match status" value="1"/>
</dbReference>
<dbReference type="PANTHER" id="PTHR12162">
    <property type="entry name" value="NIBRIN-RELATED"/>
    <property type="match status" value="1"/>
</dbReference>
<dbReference type="SUPFAM" id="SSF52113">
    <property type="entry name" value="BRCT domain"/>
    <property type="match status" value="1"/>
</dbReference>
<evidence type="ECO:0000256" key="7">
    <source>
        <dbReference type="ARBA" id="ARBA00044757"/>
    </source>
</evidence>
<keyword evidence="4" id="KW-0227">DNA damage</keyword>
<dbReference type="Gene3D" id="2.60.200.20">
    <property type="match status" value="1"/>
</dbReference>
<dbReference type="GO" id="GO:0003684">
    <property type="term" value="F:damaged DNA binding"/>
    <property type="evidence" value="ECO:0007669"/>
    <property type="project" value="TreeGrafter"/>
</dbReference>
<evidence type="ECO:0000256" key="2">
    <source>
        <dbReference type="ARBA" id="ARBA00004286"/>
    </source>
</evidence>
<evidence type="ECO:0000256" key="6">
    <source>
        <dbReference type="ARBA" id="ARBA00023242"/>
    </source>
</evidence>
<keyword evidence="5" id="KW-0234">DNA repair</keyword>
<keyword evidence="6" id="KW-0539">Nucleus</keyword>
<dbReference type="Gene3D" id="3.40.50.10980">
    <property type="entry name" value="Nibrin, BRCT2 domain"/>
    <property type="match status" value="1"/>
</dbReference>
<evidence type="ECO:0000256" key="1">
    <source>
        <dbReference type="ARBA" id="ARBA00004123"/>
    </source>
</evidence>
<evidence type="ECO:0000256" key="3">
    <source>
        <dbReference type="ARBA" id="ARBA00022454"/>
    </source>
</evidence>
<dbReference type="GO" id="GO:0030870">
    <property type="term" value="C:Mre11 complex"/>
    <property type="evidence" value="ECO:0007669"/>
    <property type="project" value="InterPro"/>
</dbReference>